<evidence type="ECO:0000313" key="3">
    <source>
        <dbReference type="Proteomes" id="UP000807025"/>
    </source>
</evidence>
<protein>
    <submittedName>
        <fullName evidence="2">Uncharacterized protein</fullName>
    </submittedName>
</protein>
<accession>A0A9P5ZWS1</accession>
<evidence type="ECO:0000256" key="1">
    <source>
        <dbReference type="SAM" id="MobiDB-lite"/>
    </source>
</evidence>
<feature type="region of interest" description="Disordered" evidence="1">
    <location>
        <begin position="1"/>
        <end position="31"/>
    </location>
</feature>
<comment type="caution">
    <text evidence="2">The sequence shown here is derived from an EMBL/GenBank/DDBJ whole genome shotgun (WGS) entry which is preliminary data.</text>
</comment>
<dbReference type="EMBL" id="MU154571">
    <property type="protein sequence ID" value="KAF9494578.1"/>
    <property type="molecule type" value="Genomic_DNA"/>
</dbReference>
<gene>
    <name evidence="2" type="ORF">BDN71DRAFT_1507558</name>
</gene>
<feature type="region of interest" description="Disordered" evidence="1">
    <location>
        <begin position="121"/>
        <end position="140"/>
    </location>
</feature>
<dbReference type="Proteomes" id="UP000807025">
    <property type="component" value="Unassembled WGS sequence"/>
</dbReference>
<dbReference type="AlphaFoldDB" id="A0A9P5ZWS1"/>
<proteinExistence type="predicted"/>
<reference evidence="2" key="1">
    <citation type="submission" date="2020-11" db="EMBL/GenBank/DDBJ databases">
        <authorList>
            <consortium name="DOE Joint Genome Institute"/>
            <person name="Ahrendt S."/>
            <person name="Riley R."/>
            <person name="Andreopoulos W."/>
            <person name="Labutti K."/>
            <person name="Pangilinan J."/>
            <person name="Ruiz-Duenas F.J."/>
            <person name="Barrasa J.M."/>
            <person name="Sanchez-Garcia M."/>
            <person name="Camarero S."/>
            <person name="Miyauchi S."/>
            <person name="Serrano A."/>
            <person name="Linde D."/>
            <person name="Babiker R."/>
            <person name="Drula E."/>
            <person name="Ayuso-Fernandez I."/>
            <person name="Pacheco R."/>
            <person name="Padilla G."/>
            <person name="Ferreira P."/>
            <person name="Barriuso J."/>
            <person name="Kellner H."/>
            <person name="Castanera R."/>
            <person name="Alfaro M."/>
            <person name="Ramirez L."/>
            <person name="Pisabarro A.G."/>
            <person name="Kuo A."/>
            <person name="Tritt A."/>
            <person name="Lipzen A."/>
            <person name="He G."/>
            <person name="Yan M."/>
            <person name="Ng V."/>
            <person name="Cullen D."/>
            <person name="Martin F."/>
            <person name="Rosso M.-N."/>
            <person name="Henrissat B."/>
            <person name="Hibbett D."/>
            <person name="Martinez A.T."/>
            <person name="Grigoriev I.V."/>
        </authorList>
    </citation>
    <scope>NUCLEOTIDE SEQUENCE</scope>
    <source>
        <strain evidence="2">ATCC 90797</strain>
    </source>
</reference>
<keyword evidence="3" id="KW-1185">Reference proteome</keyword>
<feature type="compositionally biased region" description="Low complexity" evidence="1">
    <location>
        <begin position="129"/>
        <end position="140"/>
    </location>
</feature>
<name>A0A9P5ZWS1_PLEER</name>
<evidence type="ECO:0000313" key="2">
    <source>
        <dbReference type="EMBL" id="KAF9494578.1"/>
    </source>
</evidence>
<feature type="compositionally biased region" description="Polar residues" evidence="1">
    <location>
        <begin position="16"/>
        <end position="26"/>
    </location>
</feature>
<organism evidence="2 3">
    <name type="scientific">Pleurotus eryngii</name>
    <name type="common">Boletus of the steppes</name>
    <dbReference type="NCBI Taxonomy" id="5323"/>
    <lineage>
        <taxon>Eukaryota</taxon>
        <taxon>Fungi</taxon>
        <taxon>Dikarya</taxon>
        <taxon>Basidiomycota</taxon>
        <taxon>Agaricomycotina</taxon>
        <taxon>Agaricomycetes</taxon>
        <taxon>Agaricomycetidae</taxon>
        <taxon>Agaricales</taxon>
        <taxon>Pleurotineae</taxon>
        <taxon>Pleurotaceae</taxon>
        <taxon>Pleurotus</taxon>
    </lineage>
</organism>
<sequence length="322" mass="35285">MSPAAASPSPILHSQAEYNSDDNSNLGPLFSDPSYELDDISCLDLSFPIAHPLPTSPPAVNSEASIDTPCKPDDHHLRPLFSDPLYELDDSSCTRLPPPIAPLMSTSSPANKLETPVDTAAENVDDKLPTPSSPAADSPPQLHFPEVVEAAKYLLHIGYFVHLPVCVLVCTSCSNSVQIENVHAHKVKSPSACRLPTAHSILWPELEHYLLIADASDILVLPPHHRPIPPIPDIPVEEGWVCSYDVNAPCYGEPFASETSRKHHFKSQHPQVPSKERSPHYRTSSVQLLYSFAAHCICIATSAMPPPPTVLRYENFISFFED</sequence>